<proteinExistence type="predicted"/>
<dbReference type="Proteomes" id="UP000694888">
    <property type="component" value="Unplaced"/>
</dbReference>
<name>A0ABM0JAT5_APLCA</name>
<evidence type="ECO:0000313" key="3">
    <source>
        <dbReference type="RefSeq" id="XP_005089420.2"/>
    </source>
</evidence>
<feature type="region of interest" description="Disordered" evidence="1">
    <location>
        <begin position="405"/>
        <end position="467"/>
    </location>
</feature>
<sequence length="502" mass="57839">MACPETTSIYTRPSLPSLLTEYGFEDKSSEDVRENKVKEKEKKRVPTVKKYPRKTESFDNSEVDAEAEKQKERDEYYVQMVRDLYKLRDYYYNEYSGMLSEKVAAQRRQIRERDLIRQKLTEKKEEEERRASHHVKKRLERHTLDTTPATVSVPKTDLYHIVGLEQKLRQQGKLKTVSDYNKFREEMQDPRTFNAQFHGGKFSESHKSPGSSVYTSTSQRDPGEIFSLAPDPGLAARLEANHARSLSRISENQEASRPGTRTETWAITQQYPSMFKSRRSIGAGHGARVKPDPQADLDKRFPKLEMPKLHCFTMNLAPKPPDPEEVRQQTELRAREKQRKRMLRTVTKMYQLAMSNAATSNRIMDEHENVDLMLNGPDLCDVIADHHWMEAYGLREIPQEYSGEFVEEQEVEESPWQQPALPEGQTEPDIAALEESKGSRRSSKRGSAHSQRSLPPVEEATKSQPLALTMTEIEDTCNIKEAKTLSTLWQNYLGAGKKPVDK</sequence>
<dbReference type="RefSeq" id="XP_005089420.2">
    <property type="nucleotide sequence ID" value="XM_005089363.3"/>
</dbReference>
<protein>
    <submittedName>
        <fullName evidence="3">Uncharacterized protein LOC101858371</fullName>
    </submittedName>
</protein>
<gene>
    <name evidence="3" type="primary">LOC101858371</name>
</gene>
<feature type="compositionally biased region" description="Basic and acidic residues" evidence="1">
    <location>
        <begin position="29"/>
        <end position="44"/>
    </location>
</feature>
<reference evidence="3" key="1">
    <citation type="submission" date="2025-08" db="UniProtKB">
        <authorList>
            <consortium name="RefSeq"/>
        </authorList>
    </citation>
    <scope>IDENTIFICATION</scope>
</reference>
<keyword evidence="2" id="KW-1185">Reference proteome</keyword>
<feature type="region of interest" description="Disordered" evidence="1">
    <location>
        <begin position="29"/>
        <end position="69"/>
    </location>
</feature>
<feature type="compositionally biased region" description="Polar residues" evidence="1">
    <location>
        <begin position="208"/>
        <end position="220"/>
    </location>
</feature>
<evidence type="ECO:0000256" key="1">
    <source>
        <dbReference type="SAM" id="MobiDB-lite"/>
    </source>
</evidence>
<organism evidence="2 3">
    <name type="scientific">Aplysia californica</name>
    <name type="common">California sea hare</name>
    <dbReference type="NCBI Taxonomy" id="6500"/>
    <lineage>
        <taxon>Eukaryota</taxon>
        <taxon>Metazoa</taxon>
        <taxon>Spiralia</taxon>
        <taxon>Lophotrochozoa</taxon>
        <taxon>Mollusca</taxon>
        <taxon>Gastropoda</taxon>
        <taxon>Heterobranchia</taxon>
        <taxon>Euthyneura</taxon>
        <taxon>Tectipleura</taxon>
        <taxon>Aplysiida</taxon>
        <taxon>Aplysioidea</taxon>
        <taxon>Aplysiidae</taxon>
        <taxon>Aplysia</taxon>
    </lineage>
</organism>
<dbReference type="GeneID" id="101858371"/>
<accession>A0ABM0JAT5</accession>
<feature type="region of interest" description="Disordered" evidence="1">
    <location>
        <begin position="199"/>
        <end position="224"/>
    </location>
</feature>
<evidence type="ECO:0000313" key="2">
    <source>
        <dbReference type="Proteomes" id="UP000694888"/>
    </source>
</evidence>